<proteinExistence type="predicted"/>
<dbReference type="InterPro" id="IPR036397">
    <property type="entry name" value="RNaseH_sf"/>
</dbReference>
<accession>A0A167RBD6</accession>
<feature type="compositionally biased region" description="Polar residues" evidence="2">
    <location>
        <begin position="1"/>
        <end position="11"/>
    </location>
</feature>
<dbReference type="AlphaFoldDB" id="A0A167RBD6"/>
<dbReference type="EMBL" id="KV417268">
    <property type="protein sequence ID" value="KZP00741.1"/>
    <property type="molecule type" value="Genomic_DNA"/>
</dbReference>
<dbReference type="InterPro" id="IPR012337">
    <property type="entry name" value="RNaseH-like_sf"/>
</dbReference>
<keyword evidence="1" id="KW-0175">Coiled coil</keyword>
<organism evidence="4 5">
    <name type="scientific">Calocera viscosa (strain TUFC12733)</name>
    <dbReference type="NCBI Taxonomy" id="1330018"/>
    <lineage>
        <taxon>Eukaryota</taxon>
        <taxon>Fungi</taxon>
        <taxon>Dikarya</taxon>
        <taxon>Basidiomycota</taxon>
        <taxon>Agaricomycotina</taxon>
        <taxon>Dacrymycetes</taxon>
        <taxon>Dacrymycetales</taxon>
        <taxon>Dacrymycetaceae</taxon>
        <taxon>Calocera</taxon>
    </lineage>
</organism>
<evidence type="ECO:0000313" key="5">
    <source>
        <dbReference type="Proteomes" id="UP000076738"/>
    </source>
</evidence>
<evidence type="ECO:0000256" key="1">
    <source>
        <dbReference type="SAM" id="Coils"/>
    </source>
</evidence>
<name>A0A167RBD6_CALVF</name>
<gene>
    <name evidence="4" type="ORF">CALVIDRAFT_552468</name>
</gene>
<dbReference type="SMART" id="SM00474">
    <property type="entry name" value="35EXOc"/>
    <property type="match status" value="1"/>
</dbReference>
<dbReference type="SUPFAM" id="SSF53098">
    <property type="entry name" value="Ribonuclease H-like"/>
    <property type="match status" value="1"/>
</dbReference>
<evidence type="ECO:0000259" key="3">
    <source>
        <dbReference type="SMART" id="SM00474"/>
    </source>
</evidence>
<dbReference type="PANTHER" id="PTHR47765">
    <property type="entry name" value="3'-5' EXONUCLEASE DOMAIN-CONTAINING PROTEIN"/>
    <property type="match status" value="1"/>
</dbReference>
<dbReference type="GO" id="GO:0003676">
    <property type="term" value="F:nucleic acid binding"/>
    <property type="evidence" value="ECO:0007669"/>
    <property type="project" value="InterPro"/>
</dbReference>
<dbReference type="GO" id="GO:0008408">
    <property type="term" value="F:3'-5' exonuclease activity"/>
    <property type="evidence" value="ECO:0007669"/>
    <property type="project" value="InterPro"/>
</dbReference>
<dbReference type="PANTHER" id="PTHR47765:SF2">
    <property type="entry name" value="EXONUCLEASE MUT-7 HOMOLOG"/>
    <property type="match status" value="1"/>
</dbReference>
<protein>
    <submittedName>
        <fullName evidence="4">Ribonuclease H-like protein</fullName>
    </submittedName>
</protein>
<evidence type="ECO:0000256" key="2">
    <source>
        <dbReference type="SAM" id="MobiDB-lite"/>
    </source>
</evidence>
<reference evidence="4 5" key="1">
    <citation type="journal article" date="2016" name="Mol. Biol. Evol.">
        <title>Comparative Genomics of Early-Diverging Mushroom-Forming Fungi Provides Insights into the Origins of Lignocellulose Decay Capabilities.</title>
        <authorList>
            <person name="Nagy L.G."/>
            <person name="Riley R."/>
            <person name="Tritt A."/>
            <person name="Adam C."/>
            <person name="Daum C."/>
            <person name="Floudas D."/>
            <person name="Sun H."/>
            <person name="Yadav J.S."/>
            <person name="Pangilinan J."/>
            <person name="Larsson K.H."/>
            <person name="Matsuura K."/>
            <person name="Barry K."/>
            <person name="Labutti K."/>
            <person name="Kuo R."/>
            <person name="Ohm R.A."/>
            <person name="Bhattacharya S.S."/>
            <person name="Shirouzu T."/>
            <person name="Yoshinaga Y."/>
            <person name="Martin F.M."/>
            <person name="Grigoriev I.V."/>
            <person name="Hibbett D.S."/>
        </authorList>
    </citation>
    <scope>NUCLEOTIDE SEQUENCE [LARGE SCALE GENOMIC DNA]</scope>
    <source>
        <strain evidence="4 5">TUFC12733</strain>
    </source>
</reference>
<dbReference type="STRING" id="1330018.A0A167RBD6"/>
<feature type="domain" description="3'-5' exonuclease" evidence="3">
    <location>
        <begin position="64"/>
        <end position="243"/>
    </location>
</feature>
<feature type="region of interest" description="Disordered" evidence="2">
    <location>
        <begin position="1"/>
        <end position="41"/>
    </location>
</feature>
<dbReference type="OrthoDB" id="1920326at2759"/>
<dbReference type="Gene3D" id="3.30.420.10">
    <property type="entry name" value="Ribonuclease H-like superfamily/Ribonuclease H"/>
    <property type="match status" value="1"/>
</dbReference>
<feature type="compositionally biased region" description="Low complexity" evidence="2">
    <location>
        <begin position="16"/>
        <end position="25"/>
    </location>
</feature>
<evidence type="ECO:0000313" key="4">
    <source>
        <dbReference type="EMBL" id="KZP00741.1"/>
    </source>
</evidence>
<dbReference type="InterPro" id="IPR052408">
    <property type="entry name" value="Exonuclease_MUT-7-like"/>
</dbReference>
<dbReference type="CDD" id="cd06141">
    <property type="entry name" value="WRN_exo"/>
    <property type="match status" value="1"/>
</dbReference>
<dbReference type="GO" id="GO:0006139">
    <property type="term" value="P:nucleobase-containing compound metabolic process"/>
    <property type="evidence" value="ECO:0007669"/>
    <property type="project" value="InterPro"/>
</dbReference>
<feature type="coiled-coil region" evidence="1">
    <location>
        <begin position="269"/>
        <end position="299"/>
    </location>
</feature>
<dbReference type="InterPro" id="IPR002562">
    <property type="entry name" value="3'-5'_exonuclease_dom"/>
</dbReference>
<dbReference type="Proteomes" id="UP000076738">
    <property type="component" value="Unassembled WGS sequence"/>
</dbReference>
<sequence length="349" mass="39305">MASDANKTSQIRIDRSSGAVPSSSSTPQASRQVSGKGAKAAVPPKPIFPQYTFRRPPGAVAPNVFYIRDHQLANNMVSLLRSPVGFDTEWKPVFTKGTPANHTALIQLADENTILLIQIKAMRYFPEKVHELFQNPEIVKVGCGIRGDATKLNRELQLRFNSLLDLGHFAKAVDPETWSHRTEHSMAGLAALCETYLQRSLIKGKITKSNWEMIPMTQAMQDYAANDAHSSVMIYQRLAQIHAELEFPPRLSDTLFGVDTASSIEDELLAQERRRARRERQLQKRVEKEQALITQQQEEAAAEIALFLQEDESLVALIEEEEAFFFQEDESLVALMEEEEAMFMLSISD</sequence>
<keyword evidence="5" id="KW-1185">Reference proteome</keyword>
<dbReference type="Pfam" id="PF01612">
    <property type="entry name" value="DNA_pol_A_exo1"/>
    <property type="match status" value="1"/>
</dbReference>